<sequence length="318" mass="33871">MGDRYLVGIDLGGTAIKMGICTIDGQILGELERPTPKGSYVDVLKTFRTMVDELLQGLGLTKNQLTGIGVGVPAFLDVKKGFVYEIVNLGWKNVSLKEELEKLFQLPCYVDNDANTAALGEMWLGAGRGSNELICLTIGTGIGGGLILNGHIYHGAIGMAGEIGHLPVRPVGGRPCNCGGHGCLETETSASAMVYYAKEAATKPGRLKELSDKMGTITAKDVIELAKQGDPASIQILDQVSYYLGLSLAQLANVLNPQKIIIGGGVSKAGHFLLDRVRTHFIHFAIKKIGESTEIVTAELGNQAGWLGAARLVQQRLE</sequence>
<dbReference type="PROSITE" id="PS01125">
    <property type="entry name" value="ROK"/>
    <property type="match status" value="1"/>
</dbReference>
<dbReference type="InterPro" id="IPR004654">
    <property type="entry name" value="ROK_glcA"/>
</dbReference>
<comment type="similarity">
    <text evidence="1">Belongs to the ROK (NagC/XylR) family.</text>
</comment>
<gene>
    <name evidence="9" type="ORF">J2Z37_001019</name>
</gene>
<dbReference type="InterPro" id="IPR000600">
    <property type="entry name" value="ROK"/>
</dbReference>
<evidence type="ECO:0000256" key="6">
    <source>
        <dbReference type="ARBA" id="ARBA00022777"/>
    </source>
</evidence>
<dbReference type="InterPro" id="IPR043129">
    <property type="entry name" value="ATPase_NBD"/>
</dbReference>
<evidence type="ECO:0000256" key="4">
    <source>
        <dbReference type="ARBA" id="ARBA00022679"/>
    </source>
</evidence>
<evidence type="ECO:0000313" key="10">
    <source>
        <dbReference type="Proteomes" id="UP001519343"/>
    </source>
</evidence>
<evidence type="ECO:0000256" key="7">
    <source>
        <dbReference type="ARBA" id="ARBA00022840"/>
    </source>
</evidence>
<dbReference type="InterPro" id="IPR049874">
    <property type="entry name" value="ROK_cs"/>
</dbReference>
<dbReference type="Gene3D" id="3.30.420.40">
    <property type="match status" value="2"/>
</dbReference>
<dbReference type="PANTHER" id="PTHR18964">
    <property type="entry name" value="ROK (REPRESSOR, ORF, KINASE) FAMILY"/>
    <property type="match status" value="1"/>
</dbReference>
<dbReference type="Proteomes" id="UP001519343">
    <property type="component" value="Unassembled WGS sequence"/>
</dbReference>
<dbReference type="PANTHER" id="PTHR18964:SF149">
    <property type="entry name" value="BIFUNCTIONAL UDP-N-ACETYLGLUCOSAMINE 2-EPIMERASE_N-ACETYLMANNOSAMINE KINASE"/>
    <property type="match status" value="1"/>
</dbReference>
<evidence type="ECO:0000256" key="5">
    <source>
        <dbReference type="ARBA" id="ARBA00022741"/>
    </source>
</evidence>
<protein>
    <recommendedName>
        <fullName evidence="3">Glucokinase</fullName>
        <ecNumber evidence="2">2.7.1.2</ecNumber>
    </recommendedName>
    <alternativeName>
        <fullName evidence="8">Glucose kinase</fullName>
    </alternativeName>
</protein>
<evidence type="ECO:0000256" key="1">
    <source>
        <dbReference type="ARBA" id="ARBA00006479"/>
    </source>
</evidence>
<dbReference type="RefSeq" id="WP_209809124.1">
    <property type="nucleotide sequence ID" value="NZ_JAGGKT010000002.1"/>
</dbReference>
<evidence type="ECO:0000256" key="8">
    <source>
        <dbReference type="ARBA" id="ARBA00032386"/>
    </source>
</evidence>
<dbReference type="SUPFAM" id="SSF53067">
    <property type="entry name" value="Actin-like ATPase domain"/>
    <property type="match status" value="1"/>
</dbReference>
<evidence type="ECO:0000256" key="3">
    <source>
        <dbReference type="ARBA" id="ARBA00014701"/>
    </source>
</evidence>
<name>A0ABS4GL98_9BACL</name>
<keyword evidence="7" id="KW-0067">ATP-binding</keyword>
<dbReference type="NCBIfam" id="TIGR00744">
    <property type="entry name" value="ROK_glcA_fam"/>
    <property type="match status" value="1"/>
</dbReference>
<evidence type="ECO:0000313" key="9">
    <source>
        <dbReference type="EMBL" id="MBP1931022.1"/>
    </source>
</evidence>
<keyword evidence="10" id="KW-1185">Reference proteome</keyword>
<accession>A0ABS4GL98</accession>
<evidence type="ECO:0000256" key="2">
    <source>
        <dbReference type="ARBA" id="ARBA00012323"/>
    </source>
</evidence>
<dbReference type="GO" id="GO:0004340">
    <property type="term" value="F:glucokinase activity"/>
    <property type="evidence" value="ECO:0007669"/>
    <property type="project" value="UniProtKB-EC"/>
</dbReference>
<dbReference type="Pfam" id="PF00480">
    <property type="entry name" value="ROK"/>
    <property type="match status" value="1"/>
</dbReference>
<reference evidence="9 10" key="1">
    <citation type="submission" date="2021-03" db="EMBL/GenBank/DDBJ databases">
        <title>Genomic Encyclopedia of Type Strains, Phase IV (KMG-IV): sequencing the most valuable type-strain genomes for metagenomic binning, comparative biology and taxonomic classification.</title>
        <authorList>
            <person name="Goeker M."/>
        </authorList>
    </citation>
    <scope>NUCLEOTIDE SEQUENCE [LARGE SCALE GENOMIC DNA]</scope>
    <source>
        <strain evidence="9 10">DSM 24738</strain>
    </source>
</reference>
<dbReference type="EMBL" id="JAGGKT010000002">
    <property type="protein sequence ID" value="MBP1931022.1"/>
    <property type="molecule type" value="Genomic_DNA"/>
</dbReference>
<comment type="caution">
    <text evidence="9">The sequence shown here is derived from an EMBL/GenBank/DDBJ whole genome shotgun (WGS) entry which is preliminary data.</text>
</comment>
<keyword evidence="4 9" id="KW-0808">Transferase</keyword>
<organism evidence="9 10">
    <name type="scientific">Ammoniphilus resinae</name>
    <dbReference type="NCBI Taxonomy" id="861532"/>
    <lineage>
        <taxon>Bacteria</taxon>
        <taxon>Bacillati</taxon>
        <taxon>Bacillota</taxon>
        <taxon>Bacilli</taxon>
        <taxon>Bacillales</taxon>
        <taxon>Paenibacillaceae</taxon>
        <taxon>Aneurinibacillus group</taxon>
        <taxon>Ammoniphilus</taxon>
    </lineage>
</organism>
<keyword evidence="6" id="KW-0418">Kinase</keyword>
<dbReference type="EC" id="2.7.1.2" evidence="2"/>
<keyword evidence="5" id="KW-0547">Nucleotide-binding</keyword>
<proteinExistence type="inferred from homology"/>